<dbReference type="AlphaFoldDB" id="A0A926VCT9"/>
<accession>A0A926VCT9</accession>
<sequence>MEARLTEFLLSIGEEPKKLAVWQENPDSLLDATNLTPAEKAIIKSGNSAMLDRAIAEELYQYPDLLAEAFITIPPLKLWLTSPPEV</sequence>
<keyword evidence="2" id="KW-1185">Reference proteome</keyword>
<name>A0A926VCT9_9CYAN</name>
<dbReference type="RefSeq" id="WP_190463948.1">
    <property type="nucleotide sequence ID" value="NZ_JACJPW010000017.1"/>
</dbReference>
<comment type="caution">
    <text evidence="1">The sequence shown here is derived from an EMBL/GenBank/DDBJ whole genome shotgun (WGS) entry which is preliminary data.</text>
</comment>
<evidence type="ECO:0000313" key="2">
    <source>
        <dbReference type="Proteomes" id="UP000641646"/>
    </source>
</evidence>
<gene>
    <name evidence="1" type="ORF">H6G03_08730</name>
</gene>
<dbReference type="EMBL" id="JACJPW010000017">
    <property type="protein sequence ID" value="MBD2181185.1"/>
    <property type="molecule type" value="Genomic_DNA"/>
</dbReference>
<proteinExistence type="predicted"/>
<protein>
    <submittedName>
        <fullName evidence="1">Uncharacterized protein</fullName>
    </submittedName>
</protein>
<reference evidence="1" key="1">
    <citation type="journal article" date="2015" name="ISME J.">
        <title>Draft Genome Sequence of Streptomyces incarnatus NRRL8089, which Produces the Nucleoside Antibiotic Sinefungin.</title>
        <authorList>
            <person name="Oshima K."/>
            <person name="Hattori M."/>
            <person name="Shimizu H."/>
            <person name="Fukuda K."/>
            <person name="Nemoto M."/>
            <person name="Inagaki K."/>
            <person name="Tamura T."/>
        </authorList>
    </citation>
    <scope>NUCLEOTIDE SEQUENCE</scope>
    <source>
        <strain evidence="1">FACHB-1375</strain>
    </source>
</reference>
<reference evidence="1" key="2">
    <citation type="submission" date="2020-08" db="EMBL/GenBank/DDBJ databases">
        <authorList>
            <person name="Chen M."/>
            <person name="Teng W."/>
            <person name="Zhao L."/>
            <person name="Hu C."/>
            <person name="Zhou Y."/>
            <person name="Han B."/>
            <person name="Song L."/>
            <person name="Shu W."/>
        </authorList>
    </citation>
    <scope>NUCLEOTIDE SEQUENCE</scope>
    <source>
        <strain evidence="1">FACHB-1375</strain>
    </source>
</reference>
<evidence type="ECO:0000313" key="1">
    <source>
        <dbReference type="EMBL" id="MBD2181185.1"/>
    </source>
</evidence>
<organism evidence="1 2">
    <name type="scientific">Aerosakkonema funiforme FACHB-1375</name>
    <dbReference type="NCBI Taxonomy" id="2949571"/>
    <lineage>
        <taxon>Bacteria</taxon>
        <taxon>Bacillati</taxon>
        <taxon>Cyanobacteriota</taxon>
        <taxon>Cyanophyceae</taxon>
        <taxon>Oscillatoriophycideae</taxon>
        <taxon>Aerosakkonematales</taxon>
        <taxon>Aerosakkonemataceae</taxon>
        <taxon>Aerosakkonema</taxon>
    </lineage>
</organism>
<dbReference type="Proteomes" id="UP000641646">
    <property type="component" value="Unassembled WGS sequence"/>
</dbReference>